<keyword evidence="14" id="KW-1185">Reference proteome</keyword>
<dbReference type="InterPro" id="IPR036890">
    <property type="entry name" value="HATPase_C_sf"/>
</dbReference>
<dbReference type="InterPro" id="IPR005467">
    <property type="entry name" value="His_kinase_dom"/>
</dbReference>
<dbReference type="InterPro" id="IPR036097">
    <property type="entry name" value="HisK_dim/P_sf"/>
</dbReference>
<dbReference type="GO" id="GO:0005886">
    <property type="term" value="C:plasma membrane"/>
    <property type="evidence" value="ECO:0007669"/>
    <property type="project" value="TreeGrafter"/>
</dbReference>
<dbReference type="Gene3D" id="1.10.287.130">
    <property type="match status" value="1"/>
</dbReference>
<evidence type="ECO:0000256" key="4">
    <source>
        <dbReference type="ARBA" id="ARBA00022553"/>
    </source>
</evidence>
<keyword evidence="10" id="KW-0472">Membrane</keyword>
<dbReference type="SMART" id="SM00387">
    <property type="entry name" value="HATPase_c"/>
    <property type="match status" value="1"/>
</dbReference>
<dbReference type="PANTHER" id="PTHR45436:SF8">
    <property type="entry name" value="HISTIDINE KINASE"/>
    <property type="match status" value="1"/>
</dbReference>
<name>F4QR65_9CAUL</name>
<dbReference type="InterPro" id="IPR003594">
    <property type="entry name" value="HATPase_dom"/>
</dbReference>
<dbReference type="Proteomes" id="UP000006512">
    <property type="component" value="Unassembled WGS sequence"/>
</dbReference>
<dbReference type="STRING" id="715226.ABI_37340"/>
<dbReference type="Pfam" id="PF00672">
    <property type="entry name" value="HAMP"/>
    <property type="match status" value="1"/>
</dbReference>
<protein>
    <recommendedName>
        <fullName evidence="3">histidine kinase</fullName>
        <ecNumber evidence="3">2.7.13.3</ecNumber>
    </recommendedName>
</protein>
<dbReference type="eggNOG" id="COG2205">
    <property type="taxonomic scope" value="Bacteria"/>
</dbReference>
<keyword evidence="8 10" id="KW-1133">Transmembrane helix</keyword>
<dbReference type="SUPFAM" id="SSF158472">
    <property type="entry name" value="HAMP domain-like"/>
    <property type="match status" value="1"/>
</dbReference>
<keyword evidence="6 10" id="KW-0812">Transmembrane</keyword>
<accession>F4QR65</accession>
<dbReference type="SUPFAM" id="SSF55874">
    <property type="entry name" value="ATPase domain of HSP90 chaperone/DNA topoisomerase II/histidine kinase"/>
    <property type="match status" value="1"/>
</dbReference>
<gene>
    <name evidence="13" type="ORF">ABI_37340</name>
</gene>
<dbReference type="PROSITE" id="PS50109">
    <property type="entry name" value="HIS_KIN"/>
    <property type="match status" value="1"/>
</dbReference>
<evidence type="ECO:0000259" key="12">
    <source>
        <dbReference type="PROSITE" id="PS50885"/>
    </source>
</evidence>
<keyword evidence="5" id="KW-0808">Transferase</keyword>
<evidence type="ECO:0000256" key="2">
    <source>
        <dbReference type="ARBA" id="ARBA00004370"/>
    </source>
</evidence>
<dbReference type="SUPFAM" id="SSF47384">
    <property type="entry name" value="Homodimeric domain of signal transducing histidine kinase"/>
    <property type="match status" value="1"/>
</dbReference>
<dbReference type="Gene3D" id="3.30.565.10">
    <property type="entry name" value="Histidine kinase-like ATPase, C-terminal domain"/>
    <property type="match status" value="1"/>
</dbReference>
<dbReference type="HOGENOM" id="CLU_000445_89_6_5"/>
<dbReference type="InterPro" id="IPR003661">
    <property type="entry name" value="HisK_dim/P_dom"/>
</dbReference>
<feature type="domain" description="Histidine kinase" evidence="11">
    <location>
        <begin position="229"/>
        <end position="442"/>
    </location>
</feature>
<feature type="domain" description="HAMP" evidence="12">
    <location>
        <begin position="168"/>
        <end position="221"/>
    </location>
</feature>
<keyword evidence="4" id="KW-0597">Phosphoprotein</keyword>
<comment type="subcellular location">
    <subcellularLocation>
        <location evidence="2">Membrane</location>
    </subcellularLocation>
</comment>
<organism evidence="13 14">
    <name type="scientific">Asticcacaulis biprosthecium C19</name>
    <dbReference type="NCBI Taxonomy" id="715226"/>
    <lineage>
        <taxon>Bacteria</taxon>
        <taxon>Pseudomonadati</taxon>
        <taxon>Pseudomonadota</taxon>
        <taxon>Alphaproteobacteria</taxon>
        <taxon>Caulobacterales</taxon>
        <taxon>Caulobacteraceae</taxon>
        <taxon>Asticcacaulis</taxon>
    </lineage>
</organism>
<evidence type="ECO:0000256" key="8">
    <source>
        <dbReference type="ARBA" id="ARBA00022989"/>
    </source>
</evidence>
<evidence type="ECO:0000256" key="7">
    <source>
        <dbReference type="ARBA" id="ARBA00022777"/>
    </source>
</evidence>
<evidence type="ECO:0000256" key="6">
    <source>
        <dbReference type="ARBA" id="ARBA00022692"/>
    </source>
</evidence>
<evidence type="ECO:0000256" key="5">
    <source>
        <dbReference type="ARBA" id="ARBA00022679"/>
    </source>
</evidence>
<sequence>MLGLATAVSVLLSVVALAICFGIYTVTHEAVEAQLDQRIETESGILTAIYENGGVPAIAAEIGQREAQSRVTGMGYILDDRQGNRLAGTLRAKAPEPGWVEFLYDEEGNGKRGVSQALTRRLDDGLMLVVAADRTPVDEMDAQLFGLFGAVFCAMLVMGVGGALGLGILIRRRLGKIDATAQAIIDGDLNRRMARDDTDSEFDRLAETLNRMLDRNAELVTNLQQVSNDIAHDLRTPLARLQQVLDEALTDAHDAATFRLALTRASERSREILDLFNALLRISEIETLKVREHFSRIDVCEIAERVADAFRPDLEAKGYTLEADLETGAFVNGDRHLMSQLLVNLIENVMRHTPSGTLVSLSLRRGDGLVELTVSDDGPGICLADRHHVLKRFARLEKSRATPGFGLGLSLVTAIAQAHHARPVLCDNHPGLRVGFVFPGVE</sequence>
<dbReference type="EMBL" id="GL883079">
    <property type="protein sequence ID" value="EGF90702.1"/>
    <property type="molecule type" value="Genomic_DNA"/>
</dbReference>
<dbReference type="AlphaFoldDB" id="F4QR65"/>
<dbReference type="GO" id="GO:0000155">
    <property type="term" value="F:phosphorelay sensor kinase activity"/>
    <property type="evidence" value="ECO:0007669"/>
    <property type="project" value="InterPro"/>
</dbReference>
<proteinExistence type="predicted"/>
<dbReference type="Pfam" id="PF02518">
    <property type="entry name" value="HATPase_c"/>
    <property type="match status" value="1"/>
</dbReference>
<dbReference type="InterPro" id="IPR003660">
    <property type="entry name" value="HAMP_dom"/>
</dbReference>
<evidence type="ECO:0000313" key="14">
    <source>
        <dbReference type="Proteomes" id="UP000006512"/>
    </source>
</evidence>
<evidence type="ECO:0000256" key="10">
    <source>
        <dbReference type="SAM" id="Phobius"/>
    </source>
</evidence>
<evidence type="ECO:0000313" key="13">
    <source>
        <dbReference type="EMBL" id="EGF90702.1"/>
    </source>
</evidence>
<dbReference type="InterPro" id="IPR050428">
    <property type="entry name" value="TCS_sensor_his_kinase"/>
</dbReference>
<dbReference type="PANTHER" id="PTHR45436">
    <property type="entry name" value="SENSOR HISTIDINE KINASE YKOH"/>
    <property type="match status" value="1"/>
</dbReference>
<evidence type="ECO:0000256" key="1">
    <source>
        <dbReference type="ARBA" id="ARBA00000085"/>
    </source>
</evidence>
<dbReference type="PROSITE" id="PS50885">
    <property type="entry name" value="HAMP"/>
    <property type="match status" value="1"/>
</dbReference>
<dbReference type="SMART" id="SM00388">
    <property type="entry name" value="HisKA"/>
    <property type="match status" value="1"/>
</dbReference>
<dbReference type="EC" id="2.7.13.3" evidence="3"/>
<feature type="transmembrane region" description="Helical" evidence="10">
    <location>
        <begin position="144"/>
        <end position="170"/>
    </location>
</feature>
<reference evidence="14" key="1">
    <citation type="submission" date="2011-03" db="EMBL/GenBank/DDBJ databases">
        <title>Draft genome sequence of Brevundimonas diminuta.</title>
        <authorList>
            <person name="Brown P.J.B."/>
            <person name="Buechlein A."/>
            <person name="Hemmerich C."/>
            <person name="Brun Y.V."/>
        </authorList>
    </citation>
    <scope>NUCLEOTIDE SEQUENCE [LARGE SCALE GENOMIC DNA]</scope>
    <source>
        <strain evidence="14">C19</strain>
    </source>
</reference>
<keyword evidence="7 13" id="KW-0418">Kinase</keyword>
<comment type="catalytic activity">
    <reaction evidence="1">
        <text>ATP + protein L-histidine = ADP + protein N-phospho-L-histidine.</text>
        <dbReference type="EC" id="2.7.13.3"/>
    </reaction>
</comment>
<dbReference type="CDD" id="cd00082">
    <property type="entry name" value="HisKA"/>
    <property type="match status" value="1"/>
</dbReference>
<dbReference type="CDD" id="cd06225">
    <property type="entry name" value="HAMP"/>
    <property type="match status" value="1"/>
</dbReference>
<evidence type="ECO:0000256" key="9">
    <source>
        <dbReference type="ARBA" id="ARBA00023012"/>
    </source>
</evidence>
<dbReference type="CDD" id="cd00075">
    <property type="entry name" value="HATPase"/>
    <property type="match status" value="1"/>
</dbReference>
<dbReference type="Gene3D" id="6.10.340.10">
    <property type="match status" value="1"/>
</dbReference>
<evidence type="ECO:0000259" key="11">
    <source>
        <dbReference type="PROSITE" id="PS50109"/>
    </source>
</evidence>
<keyword evidence="9" id="KW-0902">Two-component regulatory system</keyword>
<evidence type="ECO:0000256" key="3">
    <source>
        <dbReference type="ARBA" id="ARBA00012438"/>
    </source>
</evidence>